<comment type="cofactor">
    <cofactor evidence="1">
        <name>pyridoxal 5'-phosphate</name>
        <dbReference type="ChEBI" id="CHEBI:597326"/>
    </cofactor>
</comment>
<dbReference type="InterPro" id="IPR015424">
    <property type="entry name" value="PyrdxlP-dep_Trfase"/>
</dbReference>
<dbReference type="GO" id="GO:0008483">
    <property type="term" value="F:transaminase activity"/>
    <property type="evidence" value="ECO:0007669"/>
    <property type="project" value="TreeGrafter"/>
</dbReference>
<name>A0AAE1W9J6_9LAMI</name>
<dbReference type="AlphaFoldDB" id="A0AAE1W9J6"/>
<dbReference type="PRINTS" id="PR00753">
    <property type="entry name" value="ACCSYNTHASE"/>
</dbReference>
<keyword evidence="5" id="KW-0663">Pyridoxal phosphate</keyword>
<dbReference type="PANTHER" id="PTHR43795">
    <property type="entry name" value="BIFUNCTIONAL ASPARTATE AMINOTRANSFERASE AND GLUTAMATE/ASPARTATE-PREPHENATE AMINOTRANSFERASE-RELATED"/>
    <property type="match status" value="1"/>
</dbReference>
<comment type="caution">
    <text evidence="11">The sequence shown here is derived from an EMBL/GenBank/DDBJ whole genome shotgun (WGS) entry which is preliminary data.</text>
</comment>
<evidence type="ECO:0000256" key="2">
    <source>
        <dbReference type="ARBA" id="ARBA00007441"/>
    </source>
</evidence>
<dbReference type="InterPro" id="IPR004839">
    <property type="entry name" value="Aminotransferase_I/II_large"/>
</dbReference>
<protein>
    <recommendedName>
        <fullName evidence="8">1-aminocyclopropane-1-carboxylate synthase</fullName>
        <ecNumber evidence="8">4.4.1.14</ecNumber>
    </recommendedName>
</protein>
<accession>A0AAE1W9J6</accession>
<evidence type="ECO:0000256" key="6">
    <source>
        <dbReference type="ARBA" id="ARBA00023239"/>
    </source>
</evidence>
<reference evidence="11" key="1">
    <citation type="submission" date="2020-06" db="EMBL/GenBank/DDBJ databases">
        <authorList>
            <person name="Li T."/>
            <person name="Hu X."/>
            <person name="Zhang T."/>
            <person name="Song X."/>
            <person name="Zhang H."/>
            <person name="Dai N."/>
            <person name="Sheng W."/>
            <person name="Hou X."/>
            <person name="Wei L."/>
        </authorList>
    </citation>
    <scope>NUCLEOTIDE SEQUENCE</scope>
    <source>
        <strain evidence="11">K16</strain>
        <tissue evidence="11">Leaf</tissue>
    </source>
</reference>
<evidence type="ECO:0000313" key="12">
    <source>
        <dbReference type="Proteomes" id="UP001289374"/>
    </source>
</evidence>
<dbReference type="Pfam" id="PF00155">
    <property type="entry name" value="Aminotran_1_2"/>
    <property type="match status" value="1"/>
</dbReference>
<dbReference type="InterPro" id="IPR004838">
    <property type="entry name" value="NHTrfase_class1_PyrdxlP-BS"/>
</dbReference>
<evidence type="ECO:0000256" key="7">
    <source>
        <dbReference type="ARBA" id="ARBA00037888"/>
    </source>
</evidence>
<evidence type="ECO:0000256" key="9">
    <source>
        <dbReference type="ARBA" id="ARBA00049554"/>
    </source>
</evidence>
<gene>
    <name evidence="11" type="ORF">Sango_2261800</name>
</gene>
<proteinExistence type="inferred from homology"/>
<dbReference type="EMBL" id="JACGWL010000013">
    <property type="protein sequence ID" value="KAK4389248.1"/>
    <property type="molecule type" value="Genomic_DNA"/>
</dbReference>
<dbReference type="InterPro" id="IPR050478">
    <property type="entry name" value="Ethylene_sulfur-biosynth"/>
</dbReference>
<evidence type="ECO:0000256" key="4">
    <source>
        <dbReference type="ARBA" id="ARBA00022691"/>
    </source>
</evidence>
<evidence type="ECO:0000313" key="11">
    <source>
        <dbReference type="EMBL" id="KAK4389248.1"/>
    </source>
</evidence>
<evidence type="ECO:0000256" key="3">
    <source>
        <dbReference type="ARBA" id="ARBA00022666"/>
    </source>
</evidence>
<dbReference type="SUPFAM" id="SSF53383">
    <property type="entry name" value="PLP-dependent transferases"/>
    <property type="match status" value="1"/>
</dbReference>
<comment type="catalytic activity">
    <reaction evidence="9">
        <text>S-adenosyl-L-methionine = 1-aminocyclopropane-1-carboxylate + S-methyl-5'-thioadenosine + H(+)</text>
        <dbReference type="Rhea" id="RHEA:21744"/>
        <dbReference type="ChEBI" id="CHEBI:15378"/>
        <dbReference type="ChEBI" id="CHEBI:17509"/>
        <dbReference type="ChEBI" id="CHEBI:58360"/>
        <dbReference type="ChEBI" id="CHEBI:59789"/>
        <dbReference type="EC" id="4.4.1.14"/>
    </reaction>
</comment>
<keyword evidence="12" id="KW-1185">Reference proteome</keyword>
<dbReference type="Proteomes" id="UP001289374">
    <property type="component" value="Unassembled WGS sequence"/>
</dbReference>
<comment type="pathway">
    <text evidence="7">Alkene biosynthesis; ethylene biosynthesis via S-adenosyl-L-methionine; ethylene from S-adenosyl-L-methionine: step 1/2.</text>
</comment>
<keyword evidence="4" id="KW-0949">S-adenosyl-L-methionine</keyword>
<dbReference type="EC" id="4.4.1.14" evidence="8"/>
<keyword evidence="3" id="KW-0266">Ethylene biosynthesis</keyword>
<sequence length="485" mass="54215">MTMNQVQLLSKIATNDGHGENSAFFDGWKAYDSNPYHPTRNPSGVIQMGLAENQLSFDLVQEWVRNNPKASICTAEGSNDFKDIAIYQDYHGLPEFRNAVARFMEKVRGNRVRFDPDRIVMSGGATGAQETLAFCLADAGDAFLVPTPYYPGNDRDLTWRTGIQIIPVVCESSNDFKITRRALETAYKKAQESNIKVKGLLLNNPSNPLGTVIDRETLTDSLLFTNEKNIHLICDEIYSATVFSKPGFTSIAEIVQENTDCNRNLIHIVYSLSKDLGFPGFRVGIVYSYNDIVVNCARKMSSFGLVSTQTQHLISSMLSDDVFVDRFIAESSKRLETRHGILSAGLAQVGIGSLKSNAGLYCWMDLRRLLKEPTFEAELELWRVIINDVKLNVSPGASFHCPEPGWFRVCFANMDGETVMVALNRIHKFVTQKKGSDQGSGRKQCRSGKLEISLSFRRLDEMKMAVPHKMSPHSPMSSPLVRART</sequence>
<evidence type="ECO:0000256" key="5">
    <source>
        <dbReference type="ARBA" id="ARBA00022898"/>
    </source>
</evidence>
<evidence type="ECO:0000256" key="8">
    <source>
        <dbReference type="ARBA" id="ARBA00039053"/>
    </source>
</evidence>
<dbReference type="InterPro" id="IPR015421">
    <property type="entry name" value="PyrdxlP-dep_Trfase_major"/>
</dbReference>
<dbReference type="Gene3D" id="3.40.640.10">
    <property type="entry name" value="Type I PLP-dependent aspartate aminotransferase-like (Major domain)"/>
    <property type="match status" value="1"/>
</dbReference>
<dbReference type="GO" id="GO:0016847">
    <property type="term" value="F:1-aminocyclopropane-1-carboxylate synthase activity"/>
    <property type="evidence" value="ECO:0007669"/>
    <property type="project" value="UniProtKB-EC"/>
</dbReference>
<feature type="domain" description="Aminotransferase class I/classII large" evidence="10">
    <location>
        <begin position="46"/>
        <end position="426"/>
    </location>
</feature>
<reference evidence="11" key="2">
    <citation type="journal article" date="2024" name="Plant">
        <title>Genomic evolution and insights into agronomic trait innovations of Sesamum species.</title>
        <authorList>
            <person name="Miao H."/>
            <person name="Wang L."/>
            <person name="Qu L."/>
            <person name="Liu H."/>
            <person name="Sun Y."/>
            <person name="Le M."/>
            <person name="Wang Q."/>
            <person name="Wei S."/>
            <person name="Zheng Y."/>
            <person name="Lin W."/>
            <person name="Duan Y."/>
            <person name="Cao H."/>
            <person name="Xiong S."/>
            <person name="Wang X."/>
            <person name="Wei L."/>
            <person name="Li C."/>
            <person name="Ma Q."/>
            <person name="Ju M."/>
            <person name="Zhao R."/>
            <person name="Li G."/>
            <person name="Mu C."/>
            <person name="Tian Q."/>
            <person name="Mei H."/>
            <person name="Zhang T."/>
            <person name="Gao T."/>
            <person name="Zhang H."/>
        </authorList>
    </citation>
    <scope>NUCLEOTIDE SEQUENCE</scope>
    <source>
        <strain evidence="11">K16</strain>
    </source>
</reference>
<dbReference type="PROSITE" id="PS00105">
    <property type="entry name" value="AA_TRANSFER_CLASS_1"/>
    <property type="match status" value="1"/>
</dbReference>
<dbReference type="PANTHER" id="PTHR43795:SF6">
    <property type="entry name" value="1-AMINOCYCLOPROPANE-1-CARBOXYLATE SYNTHASE 6"/>
    <property type="match status" value="1"/>
</dbReference>
<comment type="similarity">
    <text evidence="2">Belongs to the class-I pyridoxal-phosphate-dependent aminotransferase family.</text>
</comment>
<evidence type="ECO:0000256" key="1">
    <source>
        <dbReference type="ARBA" id="ARBA00001933"/>
    </source>
</evidence>
<keyword evidence="6" id="KW-0456">Lyase</keyword>
<evidence type="ECO:0000259" key="10">
    <source>
        <dbReference type="Pfam" id="PF00155"/>
    </source>
</evidence>
<dbReference type="GO" id="GO:0009693">
    <property type="term" value="P:ethylene biosynthetic process"/>
    <property type="evidence" value="ECO:0007669"/>
    <property type="project" value="UniProtKB-KW"/>
</dbReference>
<dbReference type="CDD" id="cd00609">
    <property type="entry name" value="AAT_like"/>
    <property type="match status" value="1"/>
</dbReference>
<dbReference type="Gene3D" id="3.90.1150.10">
    <property type="entry name" value="Aspartate Aminotransferase, domain 1"/>
    <property type="match status" value="1"/>
</dbReference>
<dbReference type="GO" id="GO:0030170">
    <property type="term" value="F:pyridoxal phosphate binding"/>
    <property type="evidence" value="ECO:0007669"/>
    <property type="project" value="InterPro"/>
</dbReference>
<organism evidence="11 12">
    <name type="scientific">Sesamum angolense</name>
    <dbReference type="NCBI Taxonomy" id="2727404"/>
    <lineage>
        <taxon>Eukaryota</taxon>
        <taxon>Viridiplantae</taxon>
        <taxon>Streptophyta</taxon>
        <taxon>Embryophyta</taxon>
        <taxon>Tracheophyta</taxon>
        <taxon>Spermatophyta</taxon>
        <taxon>Magnoliopsida</taxon>
        <taxon>eudicotyledons</taxon>
        <taxon>Gunneridae</taxon>
        <taxon>Pentapetalae</taxon>
        <taxon>asterids</taxon>
        <taxon>lamiids</taxon>
        <taxon>Lamiales</taxon>
        <taxon>Pedaliaceae</taxon>
        <taxon>Sesamum</taxon>
    </lineage>
</organism>
<dbReference type="InterPro" id="IPR015422">
    <property type="entry name" value="PyrdxlP-dep_Trfase_small"/>
</dbReference>